<dbReference type="PROSITE" id="PS50112">
    <property type="entry name" value="PAS"/>
    <property type="match status" value="2"/>
</dbReference>
<dbReference type="SMART" id="SM00267">
    <property type="entry name" value="GGDEF"/>
    <property type="match status" value="1"/>
</dbReference>
<dbReference type="CDD" id="cd01949">
    <property type="entry name" value="GGDEF"/>
    <property type="match status" value="1"/>
</dbReference>
<dbReference type="CDD" id="cd00130">
    <property type="entry name" value="PAS"/>
    <property type="match status" value="2"/>
</dbReference>
<dbReference type="Gene3D" id="3.30.450.20">
    <property type="entry name" value="PAS domain"/>
    <property type="match status" value="2"/>
</dbReference>
<keyword evidence="6" id="KW-0548">Nucleotidyltransferase</keyword>
<dbReference type="SMART" id="SM00091">
    <property type="entry name" value="PAS"/>
    <property type="match status" value="2"/>
</dbReference>
<dbReference type="InterPro" id="IPR029787">
    <property type="entry name" value="Nucleotide_cyclase"/>
</dbReference>
<evidence type="ECO:0000313" key="7">
    <source>
        <dbReference type="Proteomes" id="UP000245125"/>
    </source>
</evidence>
<evidence type="ECO:0000259" key="3">
    <source>
        <dbReference type="PROSITE" id="PS50112"/>
    </source>
</evidence>
<protein>
    <submittedName>
        <fullName evidence="6">Putative Diguanylate cyclase</fullName>
        <ecNumber evidence="6">2.7.7.65</ecNumber>
    </submittedName>
</protein>
<dbReference type="EMBL" id="OUUY01000013">
    <property type="protein sequence ID" value="SPP99703.1"/>
    <property type="molecule type" value="Genomic_DNA"/>
</dbReference>
<evidence type="ECO:0000256" key="1">
    <source>
        <dbReference type="SAM" id="MobiDB-lite"/>
    </source>
</evidence>
<dbReference type="Gene3D" id="3.30.70.270">
    <property type="match status" value="1"/>
</dbReference>
<dbReference type="SUPFAM" id="SSF55785">
    <property type="entry name" value="PYP-like sensor domain (PAS domain)"/>
    <property type="match status" value="2"/>
</dbReference>
<dbReference type="PANTHER" id="PTHR44757:SF2">
    <property type="entry name" value="BIOFILM ARCHITECTURE MAINTENANCE PROTEIN MBAA"/>
    <property type="match status" value="1"/>
</dbReference>
<feature type="domain" description="PAC" evidence="4">
    <location>
        <begin position="490"/>
        <end position="544"/>
    </location>
</feature>
<dbReference type="Proteomes" id="UP000245125">
    <property type="component" value="Unassembled WGS sequence"/>
</dbReference>
<dbReference type="Pfam" id="PF00990">
    <property type="entry name" value="GGDEF"/>
    <property type="match status" value="1"/>
</dbReference>
<dbReference type="Gene3D" id="3.30.450.290">
    <property type="match status" value="1"/>
</dbReference>
<dbReference type="InterPro" id="IPR013656">
    <property type="entry name" value="PAS_4"/>
</dbReference>
<keyword evidence="2" id="KW-0472">Membrane</keyword>
<organism evidence="6 7">
    <name type="scientific">Candidatus Sulfobium mesophilum</name>
    <dbReference type="NCBI Taxonomy" id="2016548"/>
    <lineage>
        <taxon>Bacteria</taxon>
        <taxon>Pseudomonadati</taxon>
        <taxon>Nitrospirota</taxon>
        <taxon>Nitrospiria</taxon>
        <taxon>Nitrospirales</taxon>
        <taxon>Nitrospiraceae</taxon>
        <taxon>Candidatus Sulfobium</taxon>
    </lineage>
</organism>
<keyword evidence="2" id="KW-1133">Transmembrane helix</keyword>
<dbReference type="InterPro" id="IPR000160">
    <property type="entry name" value="GGDEF_dom"/>
</dbReference>
<dbReference type="OrthoDB" id="8526884at2"/>
<evidence type="ECO:0000256" key="2">
    <source>
        <dbReference type="SAM" id="Phobius"/>
    </source>
</evidence>
<accession>A0A2U3QE57</accession>
<dbReference type="PROSITE" id="PS50113">
    <property type="entry name" value="PAC"/>
    <property type="match status" value="2"/>
</dbReference>
<keyword evidence="2" id="KW-0812">Transmembrane</keyword>
<dbReference type="InterPro" id="IPR052155">
    <property type="entry name" value="Biofilm_reg_signaling"/>
</dbReference>
<feature type="domain" description="PAS" evidence="3">
    <location>
        <begin position="292"/>
        <end position="336"/>
    </location>
</feature>
<evidence type="ECO:0000259" key="5">
    <source>
        <dbReference type="PROSITE" id="PS50887"/>
    </source>
</evidence>
<feature type="domain" description="PAC" evidence="4">
    <location>
        <begin position="364"/>
        <end position="417"/>
    </location>
</feature>
<dbReference type="GO" id="GO:0052621">
    <property type="term" value="F:diguanylate cyclase activity"/>
    <property type="evidence" value="ECO:0007669"/>
    <property type="project" value="UniProtKB-EC"/>
</dbReference>
<feature type="transmembrane region" description="Helical" evidence="2">
    <location>
        <begin position="20"/>
        <end position="40"/>
    </location>
</feature>
<evidence type="ECO:0000259" key="4">
    <source>
        <dbReference type="PROSITE" id="PS50113"/>
    </source>
</evidence>
<dbReference type="Pfam" id="PF08448">
    <property type="entry name" value="PAS_4"/>
    <property type="match status" value="1"/>
</dbReference>
<sequence>MLFKRYPVLLTHSATSRLVAAVVVFIVFGSGIIWTAIAYYEKRHLMEQAVEYTSSSSNLIRKSVSYQMLTRNPQAIQSTIENLVDGDNIKIIRIFDGKGRVAYSSRPKESEAGPDANTRTCSGCHDDHGVSAGTLSEKRDWRIQEEGKSRNLIFSEPIYNEPSCSSADCHFHPRSQPVLGRVETVFSFVRIHKQMDKTILNKTLFPVVSLWVASFAGGFLFWRFFYRRSSIYSKDLTKNVAGGPDRVFSTAGHLEKLGITSHVFSGRTSETPGTASARDILKGEVKDRPADAEDVVSVAIDSIRDPFIILDREYRIVKANEAYAEMRGIQLMDLMDAKCHEVIYGNHERCKNCVVEKTFRSGDPCAKDKLLNVKDDRELWIEIYTYPIHDEYRKVSHVIEYFRDITDRKRTEKKMKVAYMEMERIFDNAADAMCVIDEKFKILRVNNMFLNLIGRTKDDAVGRRCCDVFPGPECGTPNCYLSRMLRQPDRVIHFESERSLGGGKEAHFIITATAFHGDDGKLIGIVEDFKDISEMKKTEDELRCLSLHDELTGLNNRRGFLALADQELKRADRLQQSIFLFYFDLDGLKGINDSLGHEEGDRALKAVTSALKATFRNSDIIGRIGGDEFVVMPTGGGNVMGVSTRLQANIDMCNKKNDRYKISLSKGVASYDPACPCSINELLIKADTLMYEEKRRKRS</sequence>
<keyword evidence="7" id="KW-1185">Reference proteome</keyword>
<dbReference type="InterPro" id="IPR000014">
    <property type="entry name" value="PAS"/>
</dbReference>
<feature type="transmembrane region" description="Helical" evidence="2">
    <location>
        <begin position="203"/>
        <end position="225"/>
    </location>
</feature>
<feature type="domain" description="GGDEF" evidence="5">
    <location>
        <begin position="576"/>
        <end position="699"/>
    </location>
</feature>
<feature type="domain" description="PAS" evidence="3">
    <location>
        <begin position="418"/>
        <end position="463"/>
    </location>
</feature>
<dbReference type="EC" id="2.7.7.65" evidence="6"/>
<dbReference type="InterPro" id="IPR000700">
    <property type="entry name" value="PAS-assoc_C"/>
</dbReference>
<feature type="region of interest" description="Disordered" evidence="1">
    <location>
        <begin position="104"/>
        <end position="123"/>
    </location>
</feature>
<dbReference type="PROSITE" id="PS50887">
    <property type="entry name" value="GGDEF"/>
    <property type="match status" value="1"/>
</dbReference>
<dbReference type="SUPFAM" id="SSF55073">
    <property type="entry name" value="Nucleotide cyclase"/>
    <property type="match status" value="1"/>
</dbReference>
<dbReference type="PANTHER" id="PTHR44757">
    <property type="entry name" value="DIGUANYLATE CYCLASE DGCP"/>
    <property type="match status" value="1"/>
</dbReference>
<dbReference type="Pfam" id="PF13426">
    <property type="entry name" value="PAS_9"/>
    <property type="match status" value="1"/>
</dbReference>
<dbReference type="InterPro" id="IPR035965">
    <property type="entry name" value="PAS-like_dom_sf"/>
</dbReference>
<keyword evidence="6" id="KW-0808">Transferase</keyword>
<dbReference type="NCBIfam" id="TIGR00229">
    <property type="entry name" value="sensory_box"/>
    <property type="match status" value="2"/>
</dbReference>
<evidence type="ECO:0000313" key="6">
    <source>
        <dbReference type="EMBL" id="SPP99703.1"/>
    </source>
</evidence>
<name>A0A2U3QE57_9BACT</name>
<dbReference type="AlphaFoldDB" id="A0A2U3QE57"/>
<dbReference type="InterPro" id="IPR043128">
    <property type="entry name" value="Rev_trsase/Diguanyl_cyclase"/>
</dbReference>
<dbReference type="NCBIfam" id="TIGR00254">
    <property type="entry name" value="GGDEF"/>
    <property type="match status" value="1"/>
</dbReference>
<gene>
    <name evidence="6" type="ORF">NBG4_110006</name>
</gene>
<proteinExistence type="predicted"/>
<reference evidence="7" key="1">
    <citation type="submission" date="2018-03" db="EMBL/GenBank/DDBJ databases">
        <authorList>
            <person name="Zecchin S."/>
        </authorList>
    </citation>
    <scope>NUCLEOTIDE SEQUENCE [LARGE SCALE GENOMIC DNA]</scope>
</reference>